<comment type="subunit">
    <text evidence="10">NDH-1 is composed of 14 different subunits. Subunits NuoA, H, J, K, L, M, N constitute the membrane sector of the complex.</text>
</comment>
<evidence type="ECO:0000256" key="6">
    <source>
        <dbReference type="ARBA" id="ARBA00022719"/>
    </source>
</evidence>
<name>A0A0P0GG43_9BACE</name>
<evidence type="ECO:0000313" key="12">
    <source>
        <dbReference type="EMBL" id="KAA5411378.1"/>
    </source>
</evidence>
<evidence type="ECO:0000313" key="19">
    <source>
        <dbReference type="Proteomes" id="UP000283341"/>
    </source>
</evidence>
<evidence type="ECO:0000256" key="8">
    <source>
        <dbReference type="ARBA" id="ARBA00022989"/>
    </source>
</evidence>
<dbReference type="RefSeq" id="WP_007212453.1">
    <property type="nucleotide sequence ID" value="NZ_CABMLT010000008.1"/>
</dbReference>
<dbReference type="EMBL" id="QRVJ01000001">
    <property type="protein sequence ID" value="RGS40118.1"/>
    <property type="molecule type" value="Genomic_DNA"/>
</dbReference>
<proteinExistence type="inferred from homology"/>
<comment type="function">
    <text evidence="1">NDH-1 shuttles electrons from NADH, via FMN and iron-sulfur (Fe-S) centers, to quinones in the respiratory chain. The immediate electron acceptor for the enzyme in this species is believed to be ubiquinone. Couples the redox reaction to proton translocation (for every two electrons transferred, four hydrogen ions are translocated across the cytoplasmic membrane), and thus conserves the redox energy in a proton gradient.</text>
</comment>
<gene>
    <name evidence="10 11" type="primary">nuoK</name>
    <name evidence="11" type="ORF">BcellWH2_04022</name>
    <name evidence="17" type="ORF">DWX97_02285</name>
    <name evidence="14" type="ORF">F2Y81_12485</name>
    <name evidence="12" type="ORF">F2Y86_01265</name>
    <name evidence="13" type="ORF">F2Y87_19620</name>
    <name evidence="15" type="ORF">PZH42_15440</name>
    <name evidence="16" type="ORF">RO785_20615</name>
</gene>
<reference evidence="11 18" key="1">
    <citation type="journal article" date="2015" name="Science">
        <title>Genetic determinants of in vivo fitness and diet responsiveness in multiple human gut Bacteroides.</title>
        <authorList>
            <person name="Wu M."/>
            <person name="McNulty N.P."/>
            <person name="Rodionov D.A."/>
            <person name="Khoroshkin M.S."/>
            <person name="Griffin N.W."/>
            <person name="Cheng J."/>
            <person name="Latreille P."/>
            <person name="Kerstetter R.A."/>
            <person name="Terrapon N."/>
            <person name="Henrissat B."/>
            <person name="Osterman A.L."/>
            <person name="Gordon J.I."/>
        </authorList>
    </citation>
    <scope>NUCLEOTIDE SEQUENCE [LARGE SCALE GENOMIC DNA]</scope>
    <source>
        <strain evidence="11 18">WH2</strain>
    </source>
</reference>
<dbReference type="GO" id="GO:0050136">
    <property type="term" value="F:NADH dehydrogenase (quinone) (non-electrogenic) activity"/>
    <property type="evidence" value="ECO:0007669"/>
    <property type="project" value="UniProtKB-UniRule"/>
</dbReference>
<evidence type="ECO:0000256" key="9">
    <source>
        <dbReference type="ARBA" id="ARBA00023136"/>
    </source>
</evidence>
<dbReference type="PANTHER" id="PTHR11434:SF16">
    <property type="entry name" value="NADH-UBIQUINONE OXIDOREDUCTASE CHAIN 4L"/>
    <property type="match status" value="1"/>
</dbReference>
<evidence type="ECO:0000256" key="3">
    <source>
        <dbReference type="ARBA" id="ARBA00010519"/>
    </source>
</evidence>
<dbReference type="EC" id="7.1.1.-" evidence="10"/>
<evidence type="ECO:0000313" key="14">
    <source>
        <dbReference type="EMBL" id="KAA5417931.1"/>
    </source>
</evidence>
<evidence type="ECO:0000313" key="21">
    <source>
        <dbReference type="Proteomes" id="UP000448877"/>
    </source>
</evidence>
<dbReference type="Proteomes" id="UP000448877">
    <property type="component" value="Unassembled WGS sequence"/>
</dbReference>
<keyword evidence="8 10" id="KW-1133">Transmembrane helix</keyword>
<evidence type="ECO:0000256" key="2">
    <source>
        <dbReference type="ARBA" id="ARBA00004141"/>
    </source>
</evidence>
<dbReference type="Proteomes" id="UP000061809">
    <property type="component" value="Chromosome"/>
</dbReference>
<comment type="catalytic activity">
    <reaction evidence="10">
        <text>a quinone + NADH + 5 H(+)(in) = a quinol + NAD(+) + 4 H(+)(out)</text>
        <dbReference type="Rhea" id="RHEA:57888"/>
        <dbReference type="ChEBI" id="CHEBI:15378"/>
        <dbReference type="ChEBI" id="CHEBI:24646"/>
        <dbReference type="ChEBI" id="CHEBI:57540"/>
        <dbReference type="ChEBI" id="CHEBI:57945"/>
        <dbReference type="ChEBI" id="CHEBI:132124"/>
    </reaction>
</comment>
<dbReference type="PANTHER" id="PTHR11434">
    <property type="entry name" value="NADH-UBIQUINONE OXIDOREDUCTASE SUBUNIT ND4L"/>
    <property type="match status" value="1"/>
</dbReference>
<dbReference type="InterPro" id="IPR001133">
    <property type="entry name" value="NADH_UbQ_OxRdtase_chain4L/K"/>
</dbReference>
<evidence type="ECO:0000313" key="11">
    <source>
        <dbReference type="EMBL" id="ALJ61242.1"/>
    </source>
</evidence>
<accession>A0A0P0GG43</accession>
<evidence type="ECO:0000256" key="4">
    <source>
        <dbReference type="ARBA" id="ARBA00022448"/>
    </source>
</evidence>
<dbReference type="EMBL" id="CP012801">
    <property type="protein sequence ID" value="ALJ61242.1"/>
    <property type="molecule type" value="Genomic_DNA"/>
</dbReference>
<dbReference type="HAMAP" id="MF_01456">
    <property type="entry name" value="NDH1_NuoK"/>
    <property type="match status" value="1"/>
</dbReference>
<dbReference type="EMBL" id="VVYW01000001">
    <property type="protein sequence ID" value="KAA5411378.1"/>
    <property type="molecule type" value="Genomic_DNA"/>
</dbReference>
<dbReference type="eggNOG" id="COG0713">
    <property type="taxonomic scope" value="Bacteria"/>
</dbReference>
<comment type="function">
    <text evidence="10">NDH-1 shuttles electrons from NADH, via FMN and iron-sulfur (Fe-S) centers, to quinones in the respiratory chain. The immediate electron acceptor for the enzyme in this species is believed to be a menaquinone. Couples the redox reaction to proton translocation (for every two electrons transferred, four hydrogen ions are translocated across the cytoplasmic membrane), and thus conserves the redox energy in a proton gradient.</text>
</comment>
<dbReference type="GO" id="GO:0005886">
    <property type="term" value="C:plasma membrane"/>
    <property type="evidence" value="ECO:0007669"/>
    <property type="project" value="UniProtKB-SubCell"/>
</dbReference>
<evidence type="ECO:0000313" key="13">
    <source>
        <dbReference type="EMBL" id="KAA5416087.1"/>
    </source>
</evidence>
<evidence type="ECO:0000313" key="22">
    <source>
        <dbReference type="Proteomes" id="UP000482653"/>
    </source>
</evidence>
<dbReference type="GO" id="GO:0048038">
    <property type="term" value="F:quinone binding"/>
    <property type="evidence" value="ECO:0007669"/>
    <property type="project" value="UniProtKB-KW"/>
</dbReference>
<dbReference type="NCBIfam" id="NF004320">
    <property type="entry name" value="PRK05715.1-2"/>
    <property type="match status" value="1"/>
</dbReference>
<evidence type="ECO:0000256" key="7">
    <source>
        <dbReference type="ARBA" id="ARBA00022967"/>
    </source>
</evidence>
<dbReference type="Proteomes" id="UP001221924">
    <property type="component" value="Unassembled WGS sequence"/>
</dbReference>
<dbReference type="EMBL" id="JAVSNH010000001">
    <property type="protein sequence ID" value="MDT4513379.1"/>
    <property type="molecule type" value="Genomic_DNA"/>
</dbReference>
<dbReference type="GO" id="GO:0030964">
    <property type="term" value="C:NADH dehydrogenase complex"/>
    <property type="evidence" value="ECO:0007669"/>
    <property type="project" value="TreeGrafter"/>
</dbReference>
<dbReference type="Proteomes" id="UP000482653">
    <property type="component" value="Unassembled WGS sequence"/>
</dbReference>
<dbReference type="GeneID" id="66310212"/>
<evidence type="ECO:0000256" key="10">
    <source>
        <dbReference type="HAMAP-Rule" id="MF_01456"/>
    </source>
</evidence>
<keyword evidence="5 10" id="KW-0812">Transmembrane</keyword>
<dbReference type="Proteomes" id="UP000325055">
    <property type="component" value="Unassembled WGS sequence"/>
</dbReference>
<dbReference type="FunFam" id="1.10.287.3510:FF:000001">
    <property type="entry name" value="NADH-quinone oxidoreductase subunit K"/>
    <property type="match status" value="1"/>
</dbReference>
<dbReference type="Pfam" id="PF00420">
    <property type="entry name" value="Oxidored_q2"/>
    <property type="match status" value="1"/>
</dbReference>
<evidence type="ECO:0000313" key="18">
    <source>
        <dbReference type="Proteomes" id="UP000061809"/>
    </source>
</evidence>
<dbReference type="Proteomes" id="UP001266995">
    <property type="component" value="Unassembled WGS sequence"/>
</dbReference>
<reference evidence="16" key="5">
    <citation type="submission" date="2023-08" db="EMBL/GenBank/DDBJ databases">
        <title>Reintroducing virulent viruses to syntetic microbiomes.</title>
        <authorList>
            <person name="Wilde J."/>
            <person name="Boyes R."/>
            <person name="Robinson A.V."/>
            <person name="Daisley B.A."/>
            <person name="Allen-Vercoe E."/>
        </authorList>
    </citation>
    <scope>NUCLEOTIDE SEQUENCE</scope>
    <source>
        <strain evidence="16">225I_12FAA</strain>
    </source>
</reference>
<comment type="similarity">
    <text evidence="3 10">Belongs to the complex I subunit 4L family.</text>
</comment>
<dbReference type="AlphaFoldDB" id="A0A0P0GG43"/>
<dbReference type="EMBL" id="VVYV01000019">
    <property type="protein sequence ID" value="KAA5417931.1"/>
    <property type="molecule type" value="Genomic_DNA"/>
</dbReference>
<keyword evidence="11" id="KW-0560">Oxidoreductase</keyword>
<dbReference type="Proteomes" id="UP000283341">
    <property type="component" value="Unassembled WGS sequence"/>
</dbReference>
<reference evidence="17 19" key="2">
    <citation type="submission" date="2018-08" db="EMBL/GenBank/DDBJ databases">
        <title>A genome reference for cultivated species of the human gut microbiota.</title>
        <authorList>
            <person name="Zou Y."/>
            <person name="Xue W."/>
            <person name="Luo G."/>
        </authorList>
    </citation>
    <scope>NUCLEOTIDE SEQUENCE [LARGE SCALE GENOMIC DNA]</scope>
    <source>
        <strain evidence="17 19">AF22-3AC</strain>
    </source>
</reference>
<reference evidence="15" key="4">
    <citation type="submission" date="2023-03" db="EMBL/GenBank/DDBJ databases">
        <title>DFI Biobank Strains.</title>
        <authorList>
            <person name="Mostad J."/>
            <person name="Paddock L."/>
            <person name="Medina S."/>
            <person name="Waligurski E."/>
            <person name="Barat B."/>
            <person name="Smith R."/>
            <person name="Burgo V."/>
            <person name="Metcalfe C."/>
            <person name="Woodson C."/>
            <person name="Sundararajan A."/>
            <person name="Ramaswamy R."/>
            <person name="Lin H."/>
            <person name="Pamer E.G."/>
        </authorList>
    </citation>
    <scope>NUCLEOTIDE SEQUENCE</scope>
    <source>
        <strain evidence="15">DFI.9.5</strain>
    </source>
</reference>
<dbReference type="GO" id="GO:0042773">
    <property type="term" value="P:ATP synthesis coupled electron transport"/>
    <property type="evidence" value="ECO:0007669"/>
    <property type="project" value="InterPro"/>
</dbReference>
<keyword evidence="10" id="KW-0520">NAD</keyword>
<dbReference type="KEGG" id="bcel:BcellWH2_04022"/>
<evidence type="ECO:0000313" key="20">
    <source>
        <dbReference type="Proteomes" id="UP000325055"/>
    </source>
</evidence>
<keyword evidence="4 10" id="KW-0813">Transport</keyword>
<evidence type="ECO:0000313" key="16">
    <source>
        <dbReference type="EMBL" id="MDT4513379.1"/>
    </source>
</evidence>
<keyword evidence="6 10" id="KW-0874">Quinone</keyword>
<dbReference type="EMBL" id="VVYX01000026">
    <property type="protein sequence ID" value="KAA5416087.1"/>
    <property type="molecule type" value="Genomic_DNA"/>
</dbReference>
<keyword evidence="9 10" id="KW-0472">Membrane</keyword>
<keyword evidence="10" id="KW-1003">Cell membrane</keyword>
<evidence type="ECO:0000313" key="15">
    <source>
        <dbReference type="EMBL" id="MDE8695504.1"/>
    </source>
</evidence>
<protein>
    <recommendedName>
        <fullName evidence="10">NADH-quinone oxidoreductase subunit K</fullName>
        <ecNumber evidence="10">7.1.1.-</ecNumber>
    </recommendedName>
    <alternativeName>
        <fullName evidence="10">NADH dehydrogenase I subunit K</fullName>
    </alternativeName>
    <alternativeName>
        <fullName evidence="10">NDH-1 subunit K</fullName>
    </alternativeName>
</protein>
<evidence type="ECO:0000256" key="5">
    <source>
        <dbReference type="ARBA" id="ARBA00022692"/>
    </source>
</evidence>
<evidence type="ECO:0000256" key="1">
    <source>
        <dbReference type="ARBA" id="ARBA00002378"/>
    </source>
</evidence>
<dbReference type="PATRIC" id="fig|246787.4.peg.4162"/>
<dbReference type="InterPro" id="IPR039428">
    <property type="entry name" value="NUOK/Mnh_C1-like"/>
</dbReference>
<comment type="subcellular location">
    <subcellularLocation>
        <location evidence="10">Cell membrane</location>
        <topology evidence="10">Multi-pass membrane protein</topology>
    </subcellularLocation>
    <subcellularLocation>
        <location evidence="2">Membrane</location>
        <topology evidence="2">Multi-pass membrane protein</topology>
    </subcellularLocation>
</comment>
<dbReference type="EMBL" id="JARFID010000015">
    <property type="protein sequence ID" value="MDE8695504.1"/>
    <property type="molecule type" value="Genomic_DNA"/>
</dbReference>
<reference evidence="20 21" key="3">
    <citation type="journal article" date="2019" name="Nat. Med.">
        <title>A library of human gut bacterial isolates paired with longitudinal multiomics data enables mechanistic microbiome research.</title>
        <authorList>
            <person name="Poyet M."/>
            <person name="Groussin M."/>
            <person name="Gibbons S.M."/>
            <person name="Avila-Pacheco J."/>
            <person name="Jiang X."/>
            <person name="Kearney S.M."/>
            <person name="Perrotta A.R."/>
            <person name="Berdy B."/>
            <person name="Zhao S."/>
            <person name="Lieberman T.D."/>
            <person name="Swanson P.K."/>
            <person name="Smith M."/>
            <person name="Roesemann S."/>
            <person name="Alexander J.E."/>
            <person name="Rich S.A."/>
            <person name="Livny J."/>
            <person name="Vlamakis H."/>
            <person name="Clish C."/>
            <person name="Bullock K."/>
            <person name="Deik A."/>
            <person name="Scott J."/>
            <person name="Pierce K.A."/>
            <person name="Xavier R.J."/>
            <person name="Alm E.J."/>
        </authorList>
    </citation>
    <scope>NUCLEOTIDE SEQUENCE [LARGE SCALE GENOMIC DNA]</scope>
    <source>
        <strain evidence="14 21">BIOML-A6</strain>
        <strain evidence="12 20">BIOML-A7</strain>
        <strain evidence="13 22">BIOML-A8</strain>
    </source>
</reference>
<dbReference type="STRING" id="246787.BcellWH2_04022"/>
<sequence length="102" mass="11744">MIHMEYYLIVSAIMFFAGIYGFFTRRNTLAILISIELILNATDINFAVFNRFLFPDGMEGYFFALFSIAISAAETAVAIAIMINIYRNIRSIQVNKLDELKW</sequence>
<organism evidence="11 18">
    <name type="scientific">Bacteroides cellulosilyticus</name>
    <dbReference type="NCBI Taxonomy" id="246787"/>
    <lineage>
        <taxon>Bacteria</taxon>
        <taxon>Pseudomonadati</taxon>
        <taxon>Bacteroidota</taxon>
        <taxon>Bacteroidia</taxon>
        <taxon>Bacteroidales</taxon>
        <taxon>Bacteroidaceae</taxon>
        <taxon>Bacteroides</taxon>
    </lineage>
</organism>
<dbReference type="Gene3D" id="1.10.287.3510">
    <property type="match status" value="1"/>
</dbReference>
<evidence type="ECO:0000313" key="17">
    <source>
        <dbReference type="EMBL" id="RGS40118.1"/>
    </source>
</evidence>
<keyword evidence="7 10" id="KW-1278">Translocase</keyword>